<gene>
    <name evidence="2" type="ORF">CCACVL1_27116</name>
</gene>
<proteinExistence type="predicted"/>
<sequence>GLVRKKPPGSERKKEVLSRVEKQRL</sequence>
<comment type="caution">
    <text evidence="2">The sequence shown here is derived from an EMBL/GenBank/DDBJ whole genome shotgun (WGS) entry which is preliminary data.</text>
</comment>
<feature type="non-terminal residue" evidence="2">
    <location>
        <position position="25"/>
    </location>
</feature>
<evidence type="ECO:0000313" key="2">
    <source>
        <dbReference type="EMBL" id="OMO55650.1"/>
    </source>
</evidence>
<feature type="region of interest" description="Disordered" evidence="1">
    <location>
        <begin position="1"/>
        <end position="25"/>
    </location>
</feature>
<accession>A0A1R3GCA9</accession>
<dbReference type="Gramene" id="OMO55650">
    <property type="protein sequence ID" value="OMO55650"/>
    <property type="gene ID" value="CCACVL1_27116"/>
</dbReference>
<evidence type="ECO:0000313" key="3">
    <source>
        <dbReference type="Proteomes" id="UP000188268"/>
    </source>
</evidence>
<organism evidence="2 3">
    <name type="scientific">Corchorus capsularis</name>
    <name type="common">Jute</name>
    <dbReference type="NCBI Taxonomy" id="210143"/>
    <lineage>
        <taxon>Eukaryota</taxon>
        <taxon>Viridiplantae</taxon>
        <taxon>Streptophyta</taxon>
        <taxon>Embryophyta</taxon>
        <taxon>Tracheophyta</taxon>
        <taxon>Spermatophyta</taxon>
        <taxon>Magnoliopsida</taxon>
        <taxon>eudicotyledons</taxon>
        <taxon>Gunneridae</taxon>
        <taxon>Pentapetalae</taxon>
        <taxon>rosids</taxon>
        <taxon>malvids</taxon>
        <taxon>Malvales</taxon>
        <taxon>Malvaceae</taxon>
        <taxon>Grewioideae</taxon>
        <taxon>Apeibeae</taxon>
        <taxon>Corchorus</taxon>
    </lineage>
</organism>
<name>A0A1R3GCA9_COCAP</name>
<keyword evidence="3" id="KW-1185">Reference proteome</keyword>
<feature type="compositionally biased region" description="Basic and acidic residues" evidence="1">
    <location>
        <begin position="8"/>
        <end position="25"/>
    </location>
</feature>
<dbReference type="AlphaFoldDB" id="A0A1R3GCA9"/>
<evidence type="ECO:0000256" key="1">
    <source>
        <dbReference type="SAM" id="MobiDB-lite"/>
    </source>
</evidence>
<protein>
    <submittedName>
        <fullName evidence="2">Uncharacterized protein</fullName>
    </submittedName>
</protein>
<reference evidence="2 3" key="1">
    <citation type="submission" date="2013-09" db="EMBL/GenBank/DDBJ databases">
        <title>Corchorus capsularis genome sequencing.</title>
        <authorList>
            <person name="Alam M."/>
            <person name="Haque M.S."/>
            <person name="Islam M.S."/>
            <person name="Emdad E.M."/>
            <person name="Islam M.M."/>
            <person name="Ahmed B."/>
            <person name="Halim A."/>
            <person name="Hossen Q.M.M."/>
            <person name="Hossain M.Z."/>
            <person name="Ahmed R."/>
            <person name="Khan M.M."/>
            <person name="Islam R."/>
            <person name="Rashid M.M."/>
            <person name="Khan S.A."/>
            <person name="Rahman M.S."/>
            <person name="Alam M."/>
        </authorList>
    </citation>
    <scope>NUCLEOTIDE SEQUENCE [LARGE SCALE GENOMIC DNA]</scope>
    <source>
        <strain evidence="3">cv. CVL-1</strain>
        <tissue evidence="2">Whole seedling</tissue>
    </source>
</reference>
<dbReference type="Proteomes" id="UP000188268">
    <property type="component" value="Unassembled WGS sequence"/>
</dbReference>
<feature type="non-terminal residue" evidence="2">
    <location>
        <position position="1"/>
    </location>
</feature>
<dbReference type="EMBL" id="AWWV01014610">
    <property type="protein sequence ID" value="OMO55650.1"/>
    <property type="molecule type" value="Genomic_DNA"/>
</dbReference>